<evidence type="ECO:0000313" key="2">
    <source>
        <dbReference type="EMBL" id="KHN74603.1"/>
    </source>
</evidence>
<name>A0A0B2UYM8_TOXCA</name>
<sequence>MCEFVPPVPIDNSASGLSVEAHAALSALRIIVSSTAFHLSVAVTDVAYGTAALLRIVLPPGVTTIVCDPQGPTRLKLNGEPPRLRSTRASNPEATTAELTEKKKESECILQSMVVRVQPVE</sequence>
<feature type="region of interest" description="Disordered" evidence="1">
    <location>
        <begin position="73"/>
        <end position="103"/>
    </location>
</feature>
<evidence type="ECO:0000256" key="1">
    <source>
        <dbReference type="SAM" id="MobiDB-lite"/>
    </source>
</evidence>
<dbReference type="Proteomes" id="UP000031036">
    <property type="component" value="Unassembled WGS sequence"/>
</dbReference>
<gene>
    <name evidence="2" type="ORF">Tcan_03544</name>
</gene>
<proteinExistence type="predicted"/>
<feature type="compositionally biased region" description="Polar residues" evidence="1">
    <location>
        <begin position="87"/>
        <end position="98"/>
    </location>
</feature>
<dbReference type="AlphaFoldDB" id="A0A0B2UYM8"/>
<evidence type="ECO:0000313" key="3">
    <source>
        <dbReference type="Proteomes" id="UP000031036"/>
    </source>
</evidence>
<comment type="caution">
    <text evidence="2">The sequence shown here is derived from an EMBL/GenBank/DDBJ whole genome shotgun (WGS) entry which is preliminary data.</text>
</comment>
<protein>
    <submittedName>
        <fullName evidence="2">Uncharacterized protein</fullName>
    </submittedName>
</protein>
<reference evidence="2 3" key="1">
    <citation type="submission" date="2014-11" db="EMBL/GenBank/DDBJ databases">
        <title>Genetic blueprint of the zoonotic pathogen Toxocara canis.</title>
        <authorList>
            <person name="Zhu X.-Q."/>
            <person name="Korhonen P.K."/>
            <person name="Cai H."/>
            <person name="Young N.D."/>
            <person name="Nejsum P."/>
            <person name="von Samson-Himmelstjerna G."/>
            <person name="Boag P.R."/>
            <person name="Tan P."/>
            <person name="Li Q."/>
            <person name="Min J."/>
            <person name="Yang Y."/>
            <person name="Wang X."/>
            <person name="Fang X."/>
            <person name="Hall R.S."/>
            <person name="Hofmann A."/>
            <person name="Sternberg P.W."/>
            <person name="Jex A.R."/>
            <person name="Gasser R.B."/>
        </authorList>
    </citation>
    <scope>NUCLEOTIDE SEQUENCE [LARGE SCALE GENOMIC DNA]</scope>
    <source>
        <strain evidence="2">PN_DK_2014</strain>
    </source>
</reference>
<dbReference type="EMBL" id="JPKZ01002894">
    <property type="protein sequence ID" value="KHN74603.1"/>
    <property type="molecule type" value="Genomic_DNA"/>
</dbReference>
<accession>A0A0B2UYM8</accession>
<organism evidence="2 3">
    <name type="scientific">Toxocara canis</name>
    <name type="common">Canine roundworm</name>
    <dbReference type="NCBI Taxonomy" id="6265"/>
    <lineage>
        <taxon>Eukaryota</taxon>
        <taxon>Metazoa</taxon>
        <taxon>Ecdysozoa</taxon>
        <taxon>Nematoda</taxon>
        <taxon>Chromadorea</taxon>
        <taxon>Rhabditida</taxon>
        <taxon>Spirurina</taxon>
        <taxon>Ascaridomorpha</taxon>
        <taxon>Ascaridoidea</taxon>
        <taxon>Toxocaridae</taxon>
        <taxon>Toxocara</taxon>
    </lineage>
</organism>
<keyword evidence="3" id="KW-1185">Reference proteome</keyword>